<proteinExistence type="inferred from homology"/>
<evidence type="ECO:0000256" key="4">
    <source>
        <dbReference type="SAM" id="SignalP"/>
    </source>
</evidence>
<dbReference type="InterPro" id="IPR023296">
    <property type="entry name" value="Glyco_hydro_beta-prop_sf"/>
</dbReference>
<feature type="signal peptide" evidence="4">
    <location>
        <begin position="1"/>
        <end position="29"/>
    </location>
</feature>
<dbReference type="InterPro" id="IPR006710">
    <property type="entry name" value="Glyco_hydro_43"/>
</dbReference>
<evidence type="ECO:0000313" key="6">
    <source>
        <dbReference type="Proteomes" id="UP000770015"/>
    </source>
</evidence>
<dbReference type="SUPFAM" id="SSF75005">
    <property type="entry name" value="Arabinanase/levansucrase/invertase"/>
    <property type="match status" value="1"/>
</dbReference>
<keyword evidence="4" id="KW-0732">Signal</keyword>
<evidence type="ECO:0000256" key="2">
    <source>
        <dbReference type="ARBA" id="ARBA00022801"/>
    </source>
</evidence>
<dbReference type="PANTHER" id="PTHR22925:SF3">
    <property type="entry name" value="GLYCOSYL HYDROLASE FAMILY PROTEIN 43"/>
    <property type="match status" value="1"/>
</dbReference>
<sequence>MSNTQRIFRMTVSLASMLPLFFSLSVGLAASQPQPQSTQRLAEIVNFNTNDLLDGNDGFTPHPMYPLKYGAPVLRVDEAGNGMEEHAAHVAFFEGKYYLYTETWACGRILYFSGTIPGQSKPPGYNSSQYPEGDNGGRCGIAAYSSPDLRRWTREDLYYPTSFGGALVSKPRAFWSAGLGKYVLWFHSGNALNDKSTLWVAVSEGGPAGPWGEPALATGDNLSHDYAIAIGPDGAGWIVTDVWAGSFDEGSLPFWSVWVQKLNADMTGVAVGADGSETAIRIFNESHWEAIGLFHREGLWYITSGGTCSNCEADIKYIRARDPLGPWFTEDGDEQGGEDEARLIKGDIISEDGCGSQAKGASVLPSPEGPVVVTWGWAYRTSPSNYLDPNLGRMAHADNMQAISSQLWFRPEFDDEGRILPYRCESSVRIPLQAQEQQDDGQMPSQAYQPDCRVRVNTTLSQEVREGGPLMPPLGSTSIEVPVFQRTDDLGPFLQDGVVLDGELRVKLEYEYARGGGAESESEDDIVEVQVVVHTWPAHNISHAPEVISVPVTPSDAYGRGLRLRAMTLETNATNGCYGVLVEPKQCGAGDYGVRVGSGSGSDVKWMVAPKAQLFVHRGGTVQM</sequence>
<reference evidence="5" key="1">
    <citation type="journal article" date="2021" name="Nat. Commun.">
        <title>Genetic determinants of endophytism in the Arabidopsis root mycobiome.</title>
        <authorList>
            <person name="Mesny F."/>
            <person name="Miyauchi S."/>
            <person name="Thiergart T."/>
            <person name="Pickel B."/>
            <person name="Atanasova L."/>
            <person name="Karlsson M."/>
            <person name="Huettel B."/>
            <person name="Barry K.W."/>
            <person name="Haridas S."/>
            <person name="Chen C."/>
            <person name="Bauer D."/>
            <person name="Andreopoulos W."/>
            <person name="Pangilinan J."/>
            <person name="LaButti K."/>
            <person name="Riley R."/>
            <person name="Lipzen A."/>
            <person name="Clum A."/>
            <person name="Drula E."/>
            <person name="Henrissat B."/>
            <person name="Kohler A."/>
            <person name="Grigoriev I.V."/>
            <person name="Martin F.M."/>
            <person name="Hacquard S."/>
        </authorList>
    </citation>
    <scope>NUCLEOTIDE SEQUENCE</scope>
    <source>
        <strain evidence="5">MPI-SDFR-AT-0117</strain>
    </source>
</reference>
<evidence type="ECO:0000256" key="1">
    <source>
        <dbReference type="ARBA" id="ARBA00009865"/>
    </source>
</evidence>
<dbReference type="OrthoDB" id="4246028at2759"/>
<comment type="caution">
    <text evidence="5">The sequence shown here is derived from an EMBL/GenBank/DDBJ whole genome shotgun (WGS) entry which is preliminary data.</text>
</comment>
<comment type="similarity">
    <text evidence="1">Belongs to the glycosyl hydrolase 43 family.</text>
</comment>
<dbReference type="PANTHER" id="PTHR22925">
    <property type="entry name" value="GLYCOSYL HYDROLASE 43 FAMILY MEMBER"/>
    <property type="match status" value="1"/>
</dbReference>
<dbReference type="GO" id="GO:0004553">
    <property type="term" value="F:hydrolase activity, hydrolyzing O-glycosyl compounds"/>
    <property type="evidence" value="ECO:0007669"/>
    <property type="project" value="InterPro"/>
</dbReference>
<dbReference type="Proteomes" id="UP000770015">
    <property type="component" value="Unassembled WGS sequence"/>
</dbReference>
<protein>
    <submittedName>
        <fullName evidence="5">Glycosyl hydrolase</fullName>
    </submittedName>
</protein>
<feature type="chain" id="PRO_5040501002" evidence="4">
    <location>
        <begin position="30"/>
        <end position="624"/>
    </location>
</feature>
<keyword evidence="6" id="KW-1185">Reference proteome</keyword>
<name>A0A9P8V2A0_9PEZI</name>
<dbReference type="Pfam" id="PF04616">
    <property type="entry name" value="Glyco_hydro_43"/>
    <property type="match status" value="1"/>
</dbReference>
<gene>
    <name evidence="5" type="ORF">F5X68DRAFT_217607</name>
</gene>
<dbReference type="AlphaFoldDB" id="A0A9P8V2A0"/>
<evidence type="ECO:0000313" key="5">
    <source>
        <dbReference type="EMBL" id="KAH6664751.1"/>
    </source>
</evidence>
<dbReference type="GO" id="GO:0005975">
    <property type="term" value="P:carbohydrate metabolic process"/>
    <property type="evidence" value="ECO:0007669"/>
    <property type="project" value="InterPro"/>
</dbReference>
<accession>A0A9P8V2A0</accession>
<dbReference type="EMBL" id="JAGSXJ010000039">
    <property type="protein sequence ID" value="KAH6664751.1"/>
    <property type="molecule type" value="Genomic_DNA"/>
</dbReference>
<evidence type="ECO:0000256" key="3">
    <source>
        <dbReference type="ARBA" id="ARBA00023295"/>
    </source>
</evidence>
<organism evidence="5 6">
    <name type="scientific">Plectosphaerella plurivora</name>
    <dbReference type="NCBI Taxonomy" id="936078"/>
    <lineage>
        <taxon>Eukaryota</taxon>
        <taxon>Fungi</taxon>
        <taxon>Dikarya</taxon>
        <taxon>Ascomycota</taxon>
        <taxon>Pezizomycotina</taxon>
        <taxon>Sordariomycetes</taxon>
        <taxon>Hypocreomycetidae</taxon>
        <taxon>Glomerellales</taxon>
        <taxon>Plectosphaerellaceae</taxon>
        <taxon>Plectosphaerella</taxon>
    </lineage>
</organism>
<keyword evidence="2 5" id="KW-0378">Hydrolase</keyword>
<dbReference type="Gene3D" id="2.115.10.20">
    <property type="entry name" value="Glycosyl hydrolase domain, family 43"/>
    <property type="match status" value="1"/>
</dbReference>
<keyword evidence="3" id="KW-0326">Glycosidase</keyword>